<feature type="region of interest" description="Disordered" evidence="2">
    <location>
        <begin position="739"/>
        <end position="788"/>
    </location>
</feature>
<dbReference type="Pfam" id="PF15392">
    <property type="entry name" value="Joubert"/>
    <property type="match status" value="1"/>
</dbReference>
<evidence type="ECO:0000256" key="1">
    <source>
        <dbReference type="SAM" id="Coils"/>
    </source>
</evidence>
<gene>
    <name evidence="3" type="ORF">HJG63_003269</name>
</gene>
<comment type="caution">
    <text evidence="3">The sequence shown here is derived from an EMBL/GenBank/DDBJ whole genome shotgun (WGS) entry which is preliminary data.</text>
</comment>
<dbReference type="GO" id="GO:0060271">
    <property type="term" value="P:cilium assembly"/>
    <property type="evidence" value="ECO:0007669"/>
    <property type="project" value="TreeGrafter"/>
</dbReference>
<evidence type="ECO:0000256" key="2">
    <source>
        <dbReference type="SAM" id="MobiDB-lite"/>
    </source>
</evidence>
<feature type="compositionally biased region" description="Basic and acidic residues" evidence="2">
    <location>
        <begin position="765"/>
        <end position="788"/>
    </location>
</feature>
<evidence type="ECO:0000313" key="4">
    <source>
        <dbReference type="Proteomes" id="UP000593571"/>
    </source>
</evidence>
<accession>A0A7J8EY29</accession>
<feature type="compositionally biased region" description="Polar residues" evidence="2">
    <location>
        <begin position="201"/>
        <end position="221"/>
    </location>
</feature>
<feature type="compositionally biased region" description="Basic and acidic residues" evidence="2">
    <location>
        <begin position="1131"/>
        <end position="1140"/>
    </location>
</feature>
<proteinExistence type="predicted"/>
<reference evidence="3 4" key="1">
    <citation type="journal article" date="2020" name="Nature">
        <title>Six reference-quality genomes reveal evolution of bat adaptations.</title>
        <authorList>
            <person name="Jebb D."/>
            <person name="Huang Z."/>
            <person name="Pippel M."/>
            <person name="Hughes G.M."/>
            <person name="Lavrichenko K."/>
            <person name="Devanna P."/>
            <person name="Winkler S."/>
            <person name="Jermiin L.S."/>
            <person name="Skirmuntt E.C."/>
            <person name="Katzourakis A."/>
            <person name="Burkitt-Gray L."/>
            <person name="Ray D.A."/>
            <person name="Sullivan K.A.M."/>
            <person name="Roscito J.G."/>
            <person name="Kirilenko B.M."/>
            <person name="Davalos L.M."/>
            <person name="Corthals A.P."/>
            <person name="Power M.L."/>
            <person name="Jones G."/>
            <person name="Ransome R.D."/>
            <person name="Dechmann D.K.N."/>
            <person name="Locatelli A.G."/>
            <person name="Puechmaille S.J."/>
            <person name="Fedrigo O."/>
            <person name="Jarvis E.D."/>
            <person name="Hiller M."/>
            <person name="Vernes S.C."/>
            <person name="Myers E.W."/>
            <person name="Teeling E.C."/>
        </authorList>
    </citation>
    <scope>NUCLEOTIDE SEQUENCE [LARGE SCALE GENOMIC DNA]</scope>
    <source>
        <strain evidence="3">MRouAeg1</strain>
        <tissue evidence="3">Muscle</tissue>
    </source>
</reference>
<keyword evidence="4" id="KW-1185">Reference proteome</keyword>
<organism evidence="3 4">
    <name type="scientific">Rousettus aegyptiacus</name>
    <name type="common">Egyptian fruit bat</name>
    <name type="synonym">Pteropus aegyptiacus</name>
    <dbReference type="NCBI Taxonomy" id="9407"/>
    <lineage>
        <taxon>Eukaryota</taxon>
        <taxon>Metazoa</taxon>
        <taxon>Chordata</taxon>
        <taxon>Craniata</taxon>
        <taxon>Vertebrata</taxon>
        <taxon>Euteleostomi</taxon>
        <taxon>Mammalia</taxon>
        <taxon>Eutheria</taxon>
        <taxon>Laurasiatheria</taxon>
        <taxon>Chiroptera</taxon>
        <taxon>Yinpterochiroptera</taxon>
        <taxon>Pteropodoidea</taxon>
        <taxon>Pteropodidae</taxon>
        <taxon>Rousettinae</taxon>
        <taxon>Rousettus</taxon>
    </lineage>
</organism>
<feature type="coiled-coil region" evidence="1">
    <location>
        <begin position="818"/>
        <end position="845"/>
    </location>
</feature>
<feature type="compositionally biased region" description="Basic and acidic residues" evidence="2">
    <location>
        <begin position="138"/>
        <end position="150"/>
    </location>
</feature>
<dbReference type="PANTHER" id="PTHR14492:SF4">
    <property type="entry name" value="CILIOGENESIS AND PLANAR POLARITY EFFECTOR 1"/>
    <property type="match status" value="1"/>
</dbReference>
<keyword evidence="1" id="KW-0175">Coiled coil</keyword>
<dbReference type="GO" id="GO:0035869">
    <property type="term" value="C:ciliary transition zone"/>
    <property type="evidence" value="ECO:0007669"/>
    <property type="project" value="TreeGrafter"/>
</dbReference>
<dbReference type="Proteomes" id="UP000593571">
    <property type="component" value="Unassembled WGS sequence"/>
</dbReference>
<feature type="compositionally biased region" description="Polar residues" evidence="2">
    <location>
        <begin position="179"/>
        <end position="191"/>
    </location>
</feature>
<feature type="compositionally biased region" description="Polar residues" evidence="2">
    <location>
        <begin position="50"/>
        <end position="63"/>
    </location>
</feature>
<evidence type="ECO:0000313" key="3">
    <source>
        <dbReference type="EMBL" id="KAF6440235.1"/>
    </source>
</evidence>
<feature type="region of interest" description="Disordered" evidence="2">
    <location>
        <begin position="1107"/>
        <end position="1144"/>
    </location>
</feature>
<feature type="region of interest" description="Disordered" evidence="2">
    <location>
        <begin position="29"/>
        <end position="73"/>
    </location>
</feature>
<name>A0A7J8EY29_ROUAE</name>
<dbReference type="InterPro" id="IPR028236">
    <property type="entry name" value="CPLANE1"/>
</dbReference>
<dbReference type="EMBL" id="JACASE010000008">
    <property type="protein sequence ID" value="KAF6440235.1"/>
    <property type="molecule type" value="Genomic_DNA"/>
</dbReference>
<feature type="compositionally biased region" description="Basic and acidic residues" evidence="2">
    <location>
        <begin position="504"/>
        <end position="515"/>
    </location>
</feature>
<sequence length="1319" mass="146558">MSEDFSSPEHALPHSFCVDTSSEVSSAQISAFKDKSSSVPPLVSNGVDVASQTPLPAPQQTQRNEPRVRLPDSSDSVRQMLEDEMFKLVQLQQINFMSLMQIVGSSFANLPDIHHLLQQSQTMHLARSQVSNPARGSSVEDARRNVKERFFINPQSMGGEHTREPGKNGPHCPTGIVQPDQNSNGKSQNVPHGSVPCQLAGQPQNGGLPPASQSLPTTSLSSAPAANTHLYLLSLSSAIPKTPRLIPAAKAFRPGDGFPLLQFQPKHEFKPLSFHTERVPQVPFRPPPQPREAWGSSDSSHPPLPQRGVHTTSASHLNLSQYNTEAIKKAVEQKKWEKTVNTEIPKHMNSDQYMGQENLTPQQDSSIFMKPEKLFNVKPGPLEISSQNSYGLPLLHLQLKPPNVFSSVSRASVTVPSIPVSTVAEERKSPKLLLLHSCLSQENMYKTPQLIPLENLIAFKQSQQKLTHLFERGDSELHQLLKVKIEPSEVRQGKDSKKRQRRRAEKELQEKGSEKLKRKPSVTFQPEDAIINDDDSEIVMKPKEQHEHHGSQPLDDFEIPFEMLKDDVTTSAGLHFMASVRKKAVGCQDASTNTDPDKEAASQEVVFECHKNQQIISSTSECEPLNVPQQLALGACRKLKLSTEISEKPLSPSASDEVGHTYINVIDIEADDLEELPVREEPSDDIIRQHLEVPSSAELHYMATSVTSAVPLHNFKSQESDSSAVDLFLKSAKVSPSSLDRRSQRAGIAKAKEPGITSPTSSEIQQDKDMPKPEFQVKEQSSKSDAAEDYRLPADLLQELLQDVSATRPAPSSAACHLKHLTAKLQEIDEQLLAIQNVAENIEQDFPRRGMLDQHYKVETVDHIELSPGPESEKTLASKTISIPKEGSGLVHFLTHMNKEDQSDKEQTVEAEFSVTETLSSQKTCVFPSADSAVSLSSDQNATVPGVNNSDELFESVSVDPLQMTGLTDIADIIDDLITKDGVSSEELGLTEQQARRISRIQHSSGRCLQRTEKERREIQVWMKRKRKERMAEYLNQLAEKRGQEHDPFCPRSNPFYMTSREIRLRQKMKQEKDRLLLSDHYSRRISQAYSLMNELLSESVQLPATAHKALPEKRRTAQISRRQRSLSPRGENRHGHDFPLNRPGKVRCLSKPSYIPKGKPVGQPQGSPWPRGTATFTVQKRAAGARVAVRKAAQCPAAFQKGSPVPCHGLQHTKRHESVGLAPQTREVCIEYEREETVVSPWTLPADIHKILHETHNSLLQDLSQTEEESAPPLGADGTDSVSESTGSILSKLDWNAIEDMVTGVEDESLSAQWALGL</sequence>
<feature type="compositionally biased region" description="Polar residues" evidence="2">
    <location>
        <begin position="124"/>
        <end position="135"/>
    </location>
</feature>
<feature type="region of interest" description="Disordered" evidence="2">
    <location>
        <begin position="277"/>
        <end position="317"/>
    </location>
</feature>
<feature type="region of interest" description="Disordered" evidence="2">
    <location>
        <begin position="488"/>
        <end position="534"/>
    </location>
</feature>
<feature type="region of interest" description="Disordered" evidence="2">
    <location>
        <begin position="124"/>
        <end position="221"/>
    </location>
</feature>
<dbReference type="PANTHER" id="PTHR14492">
    <property type="entry name" value="JBTS17"/>
    <property type="match status" value="1"/>
</dbReference>
<protein>
    <submittedName>
        <fullName evidence="3">Ciliogenesis and planar polarity effector 1</fullName>
    </submittedName>
</protein>
<feature type="region of interest" description="Disordered" evidence="2">
    <location>
        <begin position="1263"/>
        <end position="1286"/>
    </location>
</feature>